<organism evidence="2 3">
    <name type="scientific">Bacteroides thetaiotaomicron</name>
    <dbReference type="NCBI Taxonomy" id="818"/>
    <lineage>
        <taxon>Bacteria</taxon>
        <taxon>Pseudomonadati</taxon>
        <taxon>Bacteroidota</taxon>
        <taxon>Bacteroidia</taxon>
        <taxon>Bacteroidales</taxon>
        <taxon>Bacteroidaceae</taxon>
        <taxon>Bacteroides</taxon>
    </lineage>
</organism>
<sequence length="178" mass="19845">MIKRILTYYASRLDEYLRHKFPQPEGVAEVGFIGNCADERPCKLIVSLVNIERETSGGISSGISRGGTNYVQTYPPLLLNLDLMLAAVYDDRQYAQSLSVLNETLLFIQSHPFFELDGQRYTVELVMLSAQDTNNIWTTLGGQYYPSVMCKLRRLVVDANEASGSGGIAREPSVNISK</sequence>
<dbReference type="Pfam" id="PF14065">
    <property type="entry name" value="Pvc16_N"/>
    <property type="match status" value="1"/>
</dbReference>
<gene>
    <name evidence="2" type="ORF">DW011_08680</name>
</gene>
<comment type="caution">
    <text evidence="2">The sequence shown here is derived from an EMBL/GenBank/DDBJ whole genome shotgun (WGS) entry which is preliminary data.</text>
</comment>
<evidence type="ECO:0000259" key="1">
    <source>
        <dbReference type="Pfam" id="PF14065"/>
    </source>
</evidence>
<reference evidence="2 3" key="1">
    <citation type="submission" date="2018-08" db="EMBL/GenBank/DDBJ databases">
        <title>A genome reference for cultivated species of the human gut microbiota.</title>
        <authorList>
            <person name="Zou Y."/>
            <person name="Xue W."/>
            <person name="Luo G."/>
        </authorList>
    </citation>
    <scope>NUCLEOTIDE SEQUENCE [LARGE SCALE GENOMIC DNA]</scope>
    <source>
        <strain evidence="2 3">AF37-12</strain>
    </source>
</reference>
<evidence type="ECO:0000313" key="2">
    <source>
        <dbReference type="EMBL" id="RHL60518.1"/>
    </source>
</evidence>
<feature type="domain" description="Pvc16 N-terminal" evidence="1">
    <location>
        <begin position="38"/>
        <end position="163"/>
    </location>
</feature>
<dbReference type="Proteomes" id="UP000283616">
    <property type="component" value="Unassembled WGS sequence"/>
</dbReference>
<accession>A0A1H7WAT3</accession>
<name>A0A1H7WAT3_BACT4</name>
<dbReference type="RefSeq" id="WP_074859428.1">
    <property type="nucleotide sequence ID" value="NZ_CP103077.1"/>
</dbReference>
<dbReference type="InterPro" id="IPR025351">
    <property type="entry name" value="Pvc16_N"/>
</dbReference>
<evidence type="ECO:0000313" key="3">
    <source>
        <dbReference type="Proteomes" id="UP000283616"/>
    </source>
</evidence>
<dbReference type="AlphaFoldDB" id="A0A1H7WAT3"/>
<dbReference type="EMBL" id="QROV01000008">
    <property type="protein sequence ID" value="RHL60518.1"/>
    <property type="molecule type" value="Genomic_DNA"/>
</dbReference>
<protein>
    <submittedName>
        <fullName evidence="2">DUF4255 domain-containing protein</fullName>
    </submittedName>
</protein>
<proteinExistence type="predicted"/>